<accession>A0AAD6YU41</accession>
<keyword evidence="2" id="KW-1185">Reference proteome</keyword>
<evidence type="ECO:0000313" key="2">
    <source>
        <dbReference type="Proteomes" id="UP001219525"/>
    </source>
</evidence>
<dbReference type="Proteomes" id="UP001219525">
    <property type="component" value="Unassembled WGS sequence"/>
</dbReference>
<protein>
    <submittedName>
        <fullName evidence="1">Uncharacterized protein</fullName>
    </submittedName>
</protein>
<sequence length="132" mass="14857">MFTIVVQTKCRRQGKKYDWVLIPKIAHCRLIRLEWYRKIGAIPYYRGGFCDCETHHHIFAKPAHSTASFAPGPLCSAARRVHGSHQMSGPIRVSDHGGCSASPEAPEFPNGLLTNREICPNFQQTSKMGKTY</sequence>
<name>A0AAD6YU41_9AGAR</name>
<comment type="caution">
    <text evidence="1">The sequence shown here is derived from an EMBL/GenBank/DDBJ whole genome shotgun (WGS) entry which is preliminary data.</text>
</comment>
<evidence type="ECO:0000313" key="1">
    <source>
        <dbReference type="EMBL" id="KAJ7229886.1"/>
    </source>
</evidence>
<gene>
    <name evidence="1" type="ORF">GGX14DRAFT_383841</name>
</gene>
<dbReference type="EMBL" id="JARJCW010000001">
    <property type="protein sequence ID" value="KAJ7229886.1"/>
    <property type="molecule type" value="Genomic_DNA"/>
</dbReference>
<organism evidence="1 2">
    <name type="scientific">Mycena pura</name>
    <dbReference type="NCBI Taxonomy" id="153505"/>
    <lineage>
        <taxon>Eukaryota</taxon>
        <taxon>Fungi</taxon>
        <taxon>Dikarya</taxon>
        <taxon>Basidiomycota</taxon>
        <taxon>Agaricomycotina</taxon>
        <taxon>Agaricomycetes</taxon>
        <taxon>Agaricomycetidae</taxon>
        <taxon>Agaricales</taxon>
        <taxon>Marasmiineae</taxon>
        <taxon>Mycenaceae</taxon>
        <taxon>Mycena</taxon>
    </lineage>
</organism>
<proteinExistence type="predicted"/>
<dbReference type="AlphaFoldDB" id="A0AAD6YU41"/>
<reference evidence="1" key="1">
    <citation type="submission" date="2023-03" db="EMBL/GenBank/DDBJ databases">
        <title>Massive genome expansion in bonnet fungi (Mycena s.s.) driven by repeated elements and novel gene families across ecological guilds.</title>
        <authorList>
            <consortium name="Lawrence Berkeley National Laboratory"/>
            <person name="Harder C.B."/>
            <person name="Miyauchi S."/>
            <person name="Viragh M."/>
            <person name="Kuo A."/>
            <person name="Thoen E."/>
            <person name="Andreopoulos B."/>
            <person name="Lu D."/>
            <person name="Skrede I."/>
            <person name="Drula E."/>
            <person name="Henrissat B."/>
            <person name="Morin E."/>
            <person name="Kohler A."/>
            <person name="Barry K."/>
            <person name="LaButti K."/>
            <person name="Morin E."/>
            <person name="Salamov A."/>
            <person name="Lipzen A."/>
            <person name="Mereny Z."/>
            <person name="Hegedus B."/>
            <person name="Baldrian P."/>
            <person name="Stursova M."/>
            <person name="Weitz H."/>
            <person name="Taylor A."/>
            <person name="Grigoriev I.V."/>
            <person name="Nagy L.G."/>
            <person name="Martin F."/>
            <person name="Kauserud H."/>
        </authorList>
    </citation>
    <scope>NUCLEOTIDE SEQUENCE</scope>
    <source>
        <strain evidence="1">9144</strain>
    </source>
</reference>